<dbReference type="Proteomes" id="UP001329825">
    <property type="component" value="Chromosome 11"/>
</dbReference>
<protein>
    <recommendedName>
        <fullName evidence="6">Alpha 1,6-mannosyltransferase</fullName>
    </recommendedName>
</protein>
<feature type="compositionally biased region" description="Low complexity" evidence="2">
    <location>
        <begin position="86"/>
        <end position="95"/>
    </location>
</feature>
<dbReference type="PANTHER" id="PTHR31834">
    <property type="entry name" value="INITIATION-SPECIFIC ALPHA-1,6-MANNOSYLTRANSFERASE"/>
    <property type="match status" value="1"/>
</dbReference>
<feature type="transmembrane region" description="Helical" evidence="3">
    <location>
        <begin position="126"/>
        <end position="145"/>
    </location>
</feature>
<dbReference type="PANTHER" id="PTHR31834:SF1">
    <property type="entry name" value="INITIATION-SPECIFIC ALPHA-1,6-MANNOSYLTRANSFERASE"/>
    <property type="match status" value="1"/>
</dbReference>
<name>A0ABZ1D8U6_9TREE</name>
<dbReference type="EMBL" id="CP141891">
    <property type="protein sequence ID" value="WRT70510.1"/>
    <property type="molecule type" value="Genomic_DNA"/>
</dbReference>
<feature type="compositionally biased region" description="Basic and acidic residues" evidence="2">
    <location>
        <begin position="70"/>
        <end position="83"/>
    </location>
</feature>
<keyword evidence="3" id="KW-0812">Transmembrane</keyword>
<keyword evidence="3" id="KW-0472">Membrane</keyword>
<dbReference type="InterPro" id="IPR007577">
    <property type="entry name" value="GlycoTrfase_DXD_sugar-bd_CS"/>
</dbReference>
<keyword evidence="5" id="KW-1185">Reference proteome</keyword>
<dbReference type="Pfam" id="PF04488">
    <property type="entry name" value="Gly_transf_sug"/>
    <property type="match status" value="1"/>
</dbReference>
<proteinExistence type="inferred from homology"/>
<sequence>MFTSSSDSSRRSSSDQSQSSTSTFYNHSPISTHHPTFSGILTSNSKSGSSSNTHAHSRNSSKQLIISHMSMEKEVELDPEKGQTHSPSSLLSQQQPPLPSPSLDHAYLPLPTIKKNVHIGLRRRRLLAQALTFLGILTIVGWYILNEREEGLINNVFGQGWKNGKPTTKSEHLPGVIIGSNGKIHSNGEPSGSVETDNKELSYGEKMAALAHINPPEWGISLSSEKILAGLRRFPENPSIDETIPPLSSLGHFADNIYSIGPLTMNDYMAQMREFANIAFPKPLSGKLVDGLKRYLDDNSNESGVQKQKESWETNKKIWQTDKDSRRVESNEVKSWKDGKASDEGWEWEFLNDQDAEQYVNKKLAASRFQEVWDILPSGILRSDTLRYLLILLEGGIYSDVDTTLLRPPSAWGRDPKLYRDGAGWLTDSQIERVKGGESIDDIIGRPSVVVGLEADVGDREDWFDWWPRPIQIVQWTITSAPNHPIALNALLRILHSTAKAIDWSHSVAQSIKVLKDQGRYEDAKSLSEVNVLNEPKNGGPVGVMAWTGPGVWTDAVLSYLRVRFGLIWTDLKDLREPLRVGDVLILPVTGFSPGVGNFGAQMSSHPQAMVEHGFAGSWKNEGKN</sequence>
<feature type="compositionally biased region" description="Polar residues" evidence="2">
    <location>
        <begin position="23"/>
        <end position="35"/>
    </location>
</feature>
<evidence type="ECO:0008006" key="6">
    <source>
        <dbReference type="Google" id="ProtNLM"/>
    </source>
</evidence>
<reference evidence="4 5" key="1">
    <citation type="submission" date="2024-01" db="EMBL/GenBank/DDBJ databases">
        <title>Comparative genomics of Cryptococcus and Kwoniella reveals pathogenesis evolution and contrasting modes of karyotype evolution via chromosome fusion or intercentromeric recombination.</title>
        <authorList>
            <person name="Coelho M.A."/>
            <person name="David-Palma M."/>
            <person name="Shea T."/>
            <person name="Bowers K."/>
            <person name="McGinley-Smith S."/>
            <person name="Mohammad A.W."/>
            <person name="Gnirke A."/>
            <person name="Yurkov A.M."/>
            <person name="Nowrousian M."/>
            <person name="Sun S."/>
            <person name="Cuomo C.A."/>
            <person name="Heitman J."/>
        </authorList>
    </citation>
    <scope>NUCLEOTIDE SEQUENCE [LARGE SCALE GENOMIC DNA]</scope>
    <source>
        <strain evidence="4">CBS 11374</strain>
    </source>
</reference>
<evidence type="ECO:0000256" key="3">
    <source>
        <dbReference type="SAM" id="Phobius"/>
    </source>
</evidence>
<dbReference type="RefSeq" id="XP_062795249.1">
    <property type="nucleotide sequence ID" value="XM_062939198.1"/>
</dbReference>
<evidence type="ECO:0000256" key="1">
    <source>
        <dbReference type="ARBA" id="ARBA00009003"/>
    </source>
</evidence>
<evidence type="ECO:0000256" key="2">
    <source>
        <dbReference type="SAM" id="MobiDB-lite"/>
    </source>
</evidence>
<dbReference type="InterPro" id="IPR039367">
    <property type="entry name" value="Och1-like"/>
</dbReference>
<dbReference type="InterPro" id="IPR029044">
    <property type="entry name" value="Nucleotide-diphossugar_trans"/>
</dbReference>
<evidence type="ECO:0000313" key="4">
    <source>
        <dbReference type="EMBL" id="WRT70510.1"/>
    </source>
</evidence>
<accession>A0ABZ1D8U6</accession>
<dbReference type="GeneID" id="87959638"/>
<comment type="similarity">
    <text evidence="1">Belongs to the glycosyltransferase 32 family.</text>
</comment>
<dbReference type="SUPFAM" id="SSF53448">
    <property type="entry name" value="Nucleotide-diphospho-sugar transferases"/>
    <property type="match status" value="1"/>
</dbReference>
<feature type="compositionally biased region" description="Low complexity" evidence="2">
    <location>
        <begin position="38"/>
        <end position="54"/>
    </location>
</feature>
<keyword evidence="3" id="KW-1133">Transmembrane helix</keyword>
<feature type="region of interest" description="Disordered" evidence="2">
    <location>
        <begin position="1"/>
        <end position="101"/>
    </location>
</feature>
<gene>
    <name evidence="4" type="ORF">IL334_007508</name>
</gene>
<dbReference type="Gene3D" id="3.90.550.20">
    <property type="match status" value="1"/>
</dbReference>
<organism evidence="4 5">
    <name type="scientific">Kwoniella shivajii</name>
    <dbReference type="NCBI Taxonomy" id="564305"/>
    <lineage>
        <taxon>Eukaryota</taxon>
        <taxon>Fungi</taxon>
        <taxon>Dikarya</taxon>
        <taxon>Basidiomycota</taxon>
        <taxon>Agaricomycotina</taxon>
        <taxon>Tremellomycetes</taxon>
        <taxon>Tremellales</taxon>
        <taxon>Cryptococcaceae</taxon>
        <taxon>Kwoniella</taxon>
    </lineage>
</organism>
<evidence type="ECO:0000313" key="5">
    <source>
        <dbReference type="Proteomes" id="UP001329825"/>
    </source>
</evidence>